<protein>
    <submittedName>
        <fullName evidence="2">Uncharacterized protein</fullName>
    </submittedName>
</protein>
<name>A0A8T1U5P3_9STRA</name>
<reference evidence="2" key="1">
    <citation type="submission" date="2021-01" db="EMBL/GenBank/DDBJ databases">
        <title>Phytophthora aleatoria, a newly-described species from Pinus radiata is distinct from Phytophthora cactorum isolates based on comparative genomics.</title>
        <authorList>
            <person name="Mcdougal R."/>
            <person name="Panda P."/>
            <person name="Williams N."/>
            <person name="Studholme D.J."/>
        </authorList>
    </citation>
    <scope>NUCLEOTIDE SEQUENCE</scope>
    <source>
        <strain evidence="2">NZFS 3830</strain>
    </source>
</reference>
<dbReference type="AlphaFoldDB" id="A0A8T1U5P3"/>
<evidence type="ECO:0000313" key="2">
    <source>
        <dbReference type="EMBL" id="KAG6955676.1"/>
    </source>
</evidence>
<sequence>LHQVVHFQIYRRRLKTWLDRAASTAGETRGGRPERKPKRLTPVKAAGAGEPTGRRSAQRPATSPQQPVFLSKGKGADGNKRGITASRQLRDQGDGKITSQQLKDYLKADAPGEYIFPTVNGSSRKICISVKSRTGFVSSISSIMGSR</sequence>
<feature type="region of interest" description="Disordered" evidence="1">
    <location>
        <begin position="22"/>
        <end position="97"/>
    </location>
</feature>
<evidence type="ECO:0000313" key="3">
    <source>
        <dbReference type="Proteomes" id="UP000688947"/>
    </source>
</evidence>
<feature type="compositionally biased region" description="Polar residues" evidence="1">
    <location>
        <begin position="59"/>
        <end position="68"/>
    </location>
</feature>
<proteinExistence type="predicted"/>
<accession>A0A8T1U5P3</accession>
<dbReference type="Proteomes" id="UP000688947">
    <property type="component" value="Unassembled WGS sequence"/>
</dbReference>
<gene>
    <name evidence="2" type="ORF">JG687_00011061</name>
</gene>
<feature type="non-terminal residue" evidence="2">
    <location>
        <position position="1"/>
    </location>
</feature>
<comment type="caution">
    <text evidence="2">The sequence shown here is derived from an EMBL/GenBank/DDBJ whole genome shotgun (WGS) entry which is preliminary data.</text>
</comment>
<evidence type="ECO:0000256" key="1">
    <source>
        <dbReference type="SAM" id="MobiDB-lite"/>
    </source>
</evidence>
<dbReference type="EMBL" id="JAENGZ010000658">
    <property type="protein sequence ID" value="KAG6955676.1"/>
    <property type="molecule type" value="Genomic_DNA"/>
</dbReference>
<organism evidence="2 3">
    <name type="scientific">Phytophthora cactorum</name>
    <dbReference type="NCBI Taxonomy" id="29920"/>
    <lineage>
        <taxon>Eukaryota</taxon>
        <taxon>Sar</taxon>
        <taxon>Stramenopiles</taxon>
        <taxon>Oomycota</taxon>
        <taxon>Peronosporomycetes</taxon>
        <taxon>Peronosporales</taxon>
        <taxon>Peronosporaceae</taxon>
        <taxon>Phytophthora</taxon>
    </lineage>
</organism>